<dbReference type="InterPro" id="IPR038726">
    <property type="entry name" value="PDDEXK_AddAB-type"/>
</dbReference>
<protein>
    <recommendedName>
        <fullName evidence="1">PD-(D/E)XK endonuclease-like domain-containing protein</fullName>
    </recommendedName>
</protein>
<name>A0ABQ5YPL6_9BURK</name>
<evidence type="ECO:0000259" key="1">
    <source>
        <dbReference type="Pfam" id="PF12705"/>
    </source>
</evidence>
<evidence type="ECO:0000313" key="3">
    <source>
        <dbReference type="Proteomes" id="UP001156664"/>
    </source>
</evidence>
<proteinExistence type="predicted"/>
<dbReference type="RefSeq" id="WP_284281161.1">
    <property type="nucleotide sequence ID" value="NZ_BSOJ01000015.1"/>
</dbReference>
<sequence length="277" mass="30345">MSEAYMKLLELLPNRPPVRLRASSVSDLFDCADRWCSVHLEGKRVPQSDRAAMGTAIHAGTAHYDTEVLNGQAPSIFAATQCAVDTLRDSDEDTVWDLRRDEAESIAAALTNKYCREESQKHEFVAVEAKCESLILNDVSLELTGSTDRIFRNELRFGVGDLKSGIQAVSHGEAKTQAHAPQIGVYEILAEASTGIPIDLPAKIIGMKTGKTPAGQAIATSEIREAKAVLLGDKSRPGLLHHAALIIHGIIPPFGNPRSMLCHKKFCPNFNDCFWRR</sequence>
<gene>
    <name evidence="2" type="ORF">GCM10007875_16280</name>
</gene>
<keyword evidence="3" id="KW-1185">Reference proteome</keyword>
<organism evidence="2 3">
    <name type="scientific">Limnobacter litoralis</name>
    <dbReference type="NCBI Taxonomy" id="481366"/>
    <lineage>
        <taxon>Bacteria</taxon>
        <taxon>Pseudomonadati</taxon>
        <taxon>Pseudomonadota</taxon>
        <taxon>Betaproteobacteria</taxon>
        <taxon>Burkholderiales</taxon>
        <taxon>Burkholderiaceae</taxon>
        <taxon>Limnobacter</taxon>
    </lineage>
</organism>
<evidence type="ECO:0000313" key="2">
    <source>
        <dbReference type="EMBL" id="GLR26538.1"/>
    </source>
</evidence>
<feature type="domain" description="PD-(D/E)XK endonuclease-like" evidence="1">
    <location>
        <begin position="22"/>
        <end position="256"/>
    </location>
</feature>
<comment type="caution">
    <text evidence="2">The sequence shown here is derived from an EMBL/GenBank/DDBJ whole genome shotgun (WGS) entry which is preliminary data.</text>
</comment>
<accession>A0ABQ5YPL6</accession>
<reference evidence="3" key="1">
    <citation type="journal article" date="2019" name="Int. J. Syst. Evol. Microbiol.">
        <title>The Global Catalogue of Microorganisms (GCM) 10K type strain sequencing project: providing services to taxonomists for standard genome sequencing and annotation.</title>
        <authorList>
            <consortium name="The Broad Institute Genomics Platform"/>
            <consortium name="The Broad Institute Genome Sequencing Center for Infectious Disease"/>
            <person name="Wu L."/>
            <person name="Ma J."/>
        </authorList>
    </citation>
    <scope>NUCLEOTIDE SEQUENCE [LARGE SCALE GENOMIC DNA]</scope>
    <source>
        <strain evidence="3">NBRC 105857</strain>
    </source>
</reference>
<dbReference type="EMBL" id="BSOJ01000015">
    <property type="protein sequence ID" value="GLR26538.1"/>
    <property type="molecule type" value="Genomic_DNA"/>
</dbReference>
<dbReference type="Proteomes" id="UP001156664">
    <property type="component" value="Unassembled WGS sequence"/>
</dbReference>
<dbReference type="Pfam" id="PF12705">
    <property type="entry name" value="PDDEXK_1"/>
    <property type="match status" value="1"/>
</dbReference>